<reference evidence="13" key="1">
    <citation type="journal article" date="2023" name="Plant J.">
        <title>The genome of the king protea, Protea cynaroides.</title>
        <authorList>
            <person name="Chang J."/>
            <person name="Duong T.A."/>
            <person name="Schoeman C."/>
            <person name="Ma X."/>
            <person name="Roodt D."/>
            <person name="Barker N."/>
            <person name="Li Z."/>
            <person name="Van de Peer Y."/>
            <person name="Mizrachi E."/>
        </authorList>
    </citation>
    <scope>NUCLEOTIDE SEQUENCE</scope>
    <source>
        <tissue evidence="13">Young leaves</tissue>
    </source>
</reference>
<comment type="function">
    <text evidence="10">Mediates both low-affinity uptake and efflux of sugar across the plasma membrane.</text>
</comment>
<dbReference type="OrthoDB" id="409725at2759"/>
<evidence type="ECO:0000256" key="5">
    <source>
        <dbReference type="ARBA" id="ARBA00022597"/>
    </source>
</evidence>
<dbReference type="InterPro" id="IPR036259">
    <property type="entry name" value="MFS_trans_sf"/>
</dbReference>
<dbReference type="FunFam" id="1.20.1280.290:FF:000001">
    <property type="entry name" value="Bidirectional sugar transporter SWEET"/>
    <property type="match status" value="1"/>
</dbReference>
<dbReference type="Pfam" id="PF03083">
    <property type="entry name" value="MtN3_slv"/>
    <property type="match status" value="2"/>
</dbReference>
<evidence type="ECO:0000256" key="8">
    <source>
        <dbReference type="ARBA" id="ARBA00022989"/>
    </source>
</evidence>
<keyword evidence="7" id="KW-0677">Repeat</keyword>
<feature type="compositionally biased region" description="Polar residues" evidence="12">
    <location>
        <begin position="1"/>
        <end position="16"/>
    </location>
</feature>
<feature type="region of interest" description="Disordered" evidence="12">
    <location>
        <begin position="1"/>
        <end position="89"/>
    </location>
</feature>
<proteinExistence type="inferred from homology"/>
<keyword evidence="4" id="KW-1003">Cell membrane</keyword>
<dbReference type="Gene3D" id="1.20.1280.290">
    <property type="match status" value="2"/>
</dbReference>
<feature type="compositionally biased region" description="Basic and acidic residues" evidence="12">
    <location>
        <begin position="17"/>
        <end position="69"/>
    </location>
</feature>
<keyword evidence="9 11" id="KW-0472">Membrane</keyword>
<keyword evidence="6 11" id="KW-0812">Transmembrane</keyword>
<comment type="function">
    <text evidence="11">Mediates both low-affinity uptake and efflux of sugar across the membrane.</text>
</comment>
<feature type="transmembrane region" description="Helical" evidence="11">
    <location>
        <begin position="227"/>
        <end position="249"/>
    </location>
</feature>
<keyword evidence="5 11" id="KW-0762">Sugar transport</keyword>
<feature type="transmembrane region" description="Helical" evidence="11">
    <location>
        <begin position="165"/>
        <end position="188"/>
    </location>
</feature>
<dbReference type="InterPro" id="IPR004316">
    <property type="entry name" value="SWEET_rpt"/>
</dbReference>
<evidence type="ECO:0000256" key="1">
    <source>
        <dbReference type="ARBA" id="ARBA00004651"/>
    </source>
</evidence>
<evidence type="ECO:0000256" key="2">
    <source>
        <dbReference type="ARBA" id="ARBA00007809"/>
    </source>
</evidence>
<feature type="transmembrane region" description="Helical" evidence="11">
    <location>
        <begin position="133"/>
        <end position="156"/>
    </location>
</feature>
<dbReference type="GO" id="GO:0005886">
    <property type="term" value="C:plasma membrane"/>
    <property type="evidence" value="ECO:0007669"/>
    <property type="project" value="UniProtKB-SubCell"/>
</dbReference>
<protein>
    <recommendedName>
        <fullName evidence="11">Bidirectional sugar transporter SWEET</fullName>
    </recommendedName>
</protein>
<comment type="similarity">
    <text evidence="2 11">Belongs to the SWEET sugar transporter family.</text>
</comment>
<evidence type="ECO:0000313" key="13">
    <source>
        <dbReference type="EMBL" id="KAJ4975010.1"/>
    </source>
</evidence>
<feature type="transmembrane region" description="Helical" evidence="11">
    <location>
        <begin position="255"/>
        <end position="277"/>
    </location>
</feature>
<dbReference type="Proteomes" id="UP001141806">
    <property type="component" value="Unassembled WGS sequence"/>
</dbReference>
<evidence type="ECO:0000256" key="7">
    <source>
        <dbReference type="ARBA" id="ARBA00022737"/>
    </source>
</evidence>
<dbReference type="SUPFAM" id="SSF103473">
    <property type="entry name" value="MFS general substrate transporter"/>
    <property type="match status" value="1"/>
</dbReference>
<dbReference type="PANTHER" id="PTHR10791">
    <property type="entry name" value="RAG1-ACTIVATING PROTEIN 1"/>
    <property type="match status" value="1"/>
</dbReference>
<feature type="transmembrane region" description="Helical" evidence="11">
    <location>
        <begin position="194"/>
        <end position="215"/>
    </location>
</feature>
<evidence type="ECO:0000256" key="3">
    <source>
        <dbReference type="ARBA" id="ARBA00022448"/>
    </source>
</evidence>
<name>A0A9Q0QWU6_9MAGN</name>
<dbReference type="EMBL" id="JAMYWD010000004">
    <property type="protein sequence ID" value="KAJ4975010.1"/>
    <property type="molecule type" value="Genomic_DNA"/>
</dbReference>
<evidence type="ECO:0000256" key="11">
    <source>
        <dbReference type="RuleBase" id="RU910715"/>
    </source>
</evidence>
<comment type="subcellular location">
    <subcellularLocation>
        <location evidence="1">Cell membrane</location>
        <topology evidence="1">Multi-pass membrane protein</topology>
    </subcellularLocation>
</comment>
<gene>
    <name evidence="13" type="ORF">NE237_008184</name>
</gene>
<keyword evidence="14" id="KW-1185">Reference proteome</keyword>
<evidence type="ECO:0000256" key="4">
    <source>
        <dbReference type="ARBA" id="ARBA00022475"/>
    </source>
</evidence>
<keyword evidence="8 11" id="KW-1133">Transmembrane helix</keyword>
<evidence type="ECO:0000256" key="10">
    <source>
        <dbReference type="ARBA" id="ARBA00037238"/>
    </source>
</evidence>
<comment type="caution">
    <text evidence="11">Lacks conserved residue(s) required for the propagation of feature annotation.</text>
</comment>
<organism evidence="13 14">
    <name type="scientific">Protea cynaroides</name>
    <dbReference type="NCBI Taxonomy" id="273540"/>
    <lineage>
        <taxon>Eukaryota</taxon>
        <taxon>Viridiplantae</taxon>
        <taxon>Streptophyta</taxon>
        <taxon>Embryophyta</taxon>
        <taxon>Tracheophyta</taxon>
        <taxon>Spermatophyta</taxon>
        <taxon>Magnoliopsida</taxon>
        <taxon>Proteales</taxon>
        <taxon>Proteaceae</taxon>
        <taxon>Protea</taxon>
    </lineage>
</organism>
<dbReference type="GO" id="GO:0051119">
    <property type="term" value="F:sugar transmembrane transporter activity"/>
    <property type="evidence" value="ECO:0007669"/>
    <property type="project" value="InterPro"/>
</dbReference>
<evidence type="ECO:0000256" key="9">
    <source>
        <dbReference type="ARBA" id="ARBA00023136"/>
    </source>
</evidence>
<sequence length="304" mass="34170">MQSKSIISGKTCNSGTHEYRAEEEKEIQERPRTGEKPKRKKGEAGKDGVIRHRSDDPHAVTGEEDRNDVLDGGSLRRRLGKTNKKEERNGPTFHKIMKKGAVEGFEPDPYLACVLNCMLWVFYGLPFVHPHSILVVTINSIGLFVEMIYVIIYFIYAPAKKRTKVVVVFFLELLLVGVVVVVTLLCFHDTIKRSLLVGIIAVVFNACMYLSPLLIMGKVIKTKSVEYMPFLLSLANFLNGSVWVIFALLRFDPYLLSGNGLGALGGLVQLIIYAIYYKSTPKNMDNRRNESGLELPTTQEQTRG</sequence>
<evidence type="ECO:0000313" key="14">
    <source>
        <dbReference type="Proteomes" id="UP001141806"/>
    </source>
</evidence>
<dbReference type="PANTHER" id="PTHR10791:SF30">
    <property type="entry name" value="SUGAR TRANSPORTER SWEET1"/>
    <property type="match status" value="1"/>
</dbReference>
<evidence type="ECO:0000256" key="6">
    <source>
        <dbReference type="ARBA" id="ARBA00022692"/>
    </source>
</evidence>
<evidence type="ECO:0000256" key="12">
    <source>
        <dbReference type="SAM" id="MobiDB-lite"/>
    </source>
</evidence>
<dbReference type="AlphaFoldDB" id="A0A9Q0QWU6"/>
<dbReference type="FunFam" id="1.20.1280.290:FF:000002">
    <property type="entry name" value="Bidirectional sugar transporter SWEET"/>
    <property type="match status" value="1"/>
</dbReference>
<dbReference type="InterPro" id="IPR047664">
    <property type="entry name" value="SWEET"/>
</dbReference>
<comment type="caution">
    <text evidence="13">The sequence shown here is derived from an EMBL/GenBank/DDBJ whole genome shotgun (WGS) entry which is preliminary data.</text>
</comment>
<keyword evidence="3 11" id="KW-0813">Transport</keyword>
<accession>A0A9Q0QWU6</accession>